<evidence type="ECO:0000256" key="1">
    <source>
        <dbReference type="SAM" id="SignalP"/>
    </source>
</evidence>
<evidence type="ECO:0000313" key="3">
    <source>
        <dbReference type="EMBL" id="RDU96120.1"/>
    </source>
</evidence>
<keyword evidence="4" id="KW-1185">Reference proteome</keyword>
<dbReference type="Gene3D" id="3.10.450.50">
    <property type="match status" value="1"/>
</dbReference>
<gene>
    <name evidence="3" type="ORF">DWV00_26160</name>
</gene>
<dbReference type="EMBL" id="QRGA01000016">
    <property type="protein sequence ID" value="RDU96120.1"/>
    <property type="molecule type" value="Genomic_DNA"/>
</dbReference>
<protein>
    <submittedName>
        <fullName evidence="3">DUF4440 domain-containing protein</fullName>
    </submittedName>
</protein>
<dbReference type="SUPFAM" id="SSF54427">
    <property type="entry name" value="NTF2-like"/>
    <property type="match status" value="1"/>
</dbReference>
<keyword evidence="1" id="KW-0732">Signal</keyword>
<dbReference type="InterPro" id="IPR032710">
    <property type="entry name" value="NTF2-like_dom_sf"/>
</dbReference>
<reference evidence="3 4" key="1">
    <citation type="submission" date="2018-08" db="EMBL/GenBank/DDBJ databases">
        <title>Paraburkholderia sp. DHOM06 isolated from forest soil.</title>
        <authorList>
            <person name="Gao Z.-H."/>
            <person name="Qiu L.-H."/>
        </authorList>
    </citation>
    <scope>NUCLEOTIDE SEQUENCE [LARGE SCALE GENOMIC DNA]</scope>
    <source>
        <strain evidence="3 4">DHOM06</strain>
    </source>
</reference>
<dbReference type="Proteomes" id="UP000256838">
    <property type="component" value="Unassembled WGS sequence"/>
</dbReference>
<dbReference type="InterPro" id="IPR027843">
    <property type="entry name" value="DUF4440"/>
</dbReference>
<organism evidence="3 4">
    <name type="scientific">Trinickia dinghuensis</name>
    <dbReference type="NCBI Taxonomy" id="2291023"/>
    <lineage>
        <taxon>Bacteria</taxon>
        <taxon>Pseudomonadati</taxon>
        <taxon>Pseudomonadota</taxon>
        <taxon>Betaproteobacteria</taxon>
        <taxon>Burkholderiales</taxon>
        <taxon>Burkholderiaceae</taxon>
        <taxon>Trinickia</taxon>
    </lineage>
</organism>
<evidence type="ECO:0000259" key="2">
    <source>
        <dbReference type="Pfam" id="PF14534"/>
    </source>
</evidence>
<proteinExistence type="predicted"/>
<evidence type="ECO:0000313" key="4">
    <source>
        <dbReference type="Proteomes" id="UP000256838"/>
    </source>
</evidence>
<dbReference type="Pfam" id="PF14534">
    <property type="entry name" value="DUF4440"/>
    <property type="match status" value="1"/>
</dbReference>
<accession>A0A3D8JTC7</accession>
<feature type="signal peptide" evidence="1">
    <location>
        <begin position="1"/>
        <end position="21"/>
    </location>
</feature>
<feature type="domain" description="DUF4440" evidence="2">
    <location>
        <begin position="40"/>
        <end position="146"/>
    </location>
</feature>
<comment type="caution">
    <text evidence="3">The sequence shown here is derived from an EMBL/GenBank/DDBJ whole genome shotgun (WGS) entry which is preliminary data.</text>
</comment>
<sequence length="161" mass="17254">MRQIRFSTAALAACVSFFALAAPATAIAGGSQRPPEAAIKAENARWADAFARGDYEAIGRLYTDDGTLLPPGGDKVTGSRAIVAYFAKGHAGSKPDTVSFSNDEFYGNDQVVTEVSDAEIHDPAGKLKFRGKQILIFLKQGGAWKLHRDMWNAYASLKSNG</sequence>
<feature type="chain" id="PRO_5017758264" evidence="1">
    <location>
        <begin position="22"/>
        <end position="161"/>
    </location>
</feature>
<name>A0A3D8JTC7_9BURK</name>
<dbReference type="AlphaFoldDB" id="A0A3D8JTC7"/>
<dbReference type="OrthoDB" id="9814425at2"/>
<dbReference type="RefSeq" id="WP_115536502.1">
    <property type="nucleotide sequence ID" value="NZ_QRGA01000016.1"/>
</dbReference>